<dbReference type="InterPro" id="IPR027417">
    <property type="entry name" value="P-loop_NTPase"/>
</dbReference>
<evidence type="ECO:0000313" key="2">
    <source>
        <dbReference type="Proteomes" id="UP000054018"/>
    </source>
</evidence>
<protein>
    <recommendedName>
        <fullName evidence="3">DNA helicase</fullName>
    </recommendedName>
</protein>
<keyword evidence="2" id="KW-1185">Reference proteome</keyword>
<reference evidence="2" key="2">
    <citation type="submission" date="2015-01" db="EMBL/GenBank/DDBJ databases">
        <title>Evolutionary Origins and Diversification of the Mycorrhizal Mutualists.</title>
        <authorList>
            <consortium name="DOE Joint Genome Institute"/>
            <consortium name="Mycorrhizal Genomics Consortium"/>
            <person name="Kohler A."/>
            <person name="Kuo A."/>
            <person name="Nagy L.G."/>
            <person name="Floudas D."/>
            <person name="Copeland A."/>
            <person name="Barry K.W."/>
            <person name="Cichocki N."/>
            <person name="Veneault-Fourrey C."/>
            <person name="LaButti K."/>
            <person name="Lindquist E.A."/>
            <person name="Lipzen A."/>
            <person name="Lundell T."/>
            <person name="Morin E."/>
            <person name="Murat C."/>
            <person name="Riley R."/>
            <person name="Ohm R."/>
            <person name="Sun H."/>
            <person name="Tunlid A."/>
            <person name="Henrissat B."/>
            <person name="Grigoriev I.V."/>
            <person name="Hibbett D.S."/>
            <person name="Martin F."/>
        </authorList>
    </citation>
    <scope>NUCLEOTIDE SEQUENCE [LARGE SCALE GENOMIC DNA]</scope>
    <source>
        <strain evidence="2">441</strain>
    </source>
</reference>
<name>A0A0D0ACN6_9AGAM</name>
<sequence length="437" mass="49571">IIQRQVHNTLPNFVGSYFPCKDDKDTHSLYCASVLLLLKPWQNVQMDLKPPSYDWNKALEEFLVQALECIHNIVSSIEYFHHCERAAQENRLDNEYGYMTLAEDAEAIGTDQESGPTLVRDHIIVSEDVIANFMASQTPAQEELHGLSAMECANYVNVFGDHKTCIPEHEPNQNFHVACQTDMENLQLWQAKMEKAVHIQNVQDNTPQFTSLEPDVVELANRGLYSEQASVQYNMEDIKSSEVALTSVNPSMLNTDQMCVYDIITWHLQETLSGHNPLPLQMLIHREGGTGKSKVIQTVTNYFDMKGASALLVKAAYTGVAASLIGGKTTHTIAHISHKNTTIKDDTKHKLQSSWKNRLYLIINKMSMLSKTFLAKLSHNIGIGKMVEDSQIGQTIYKEFTTVVLLKQQMQVVDMDWKDFLWHPQSGKVQQHHIQML</sequence>
<evidence type="ECO:0000313" key="1">
    <source>
        <dbReference type="EMBL" id="KIK29878.1"/>
    </source>
</evidence>
<dbReference type="AlphaFoldDB" id="A0A0D0ACN6"/>
<organism evidence="1 2">
    <name type="scientific">Pisolithus microcarpus 441</name>
    <dbReference type="NCBI Taxonomy" id="765257"/>
    <lineage>
        <taxon>Eukaryota</taxon>
        <taxon>Fungi</taxon>
        <taxon>Dikarya</taxon>
        <taxon>Basidiomycota</taxon>
        <taxon>Agaricomycotina</taxon>
        <taxon>Agaricomycetes</taxon>
        <taxon>Agaricomycetidae</taxon>
        <taxon>Boletales</taxon>
        <taxon>Sclerodermatineae</taxon>
        <taxon>Pisolithaceae</taxon>
        <taxon>Pisolithus</taxon>
    </lineage>
</organism>
<dbReference type="EMBL" id="KN833688">
    <property type="protein sequence ID" value="KIK29878.1"/>
    <property type="molecule type" value="Genomic_DNA"/>
</dbReference>
<feature type="non-terminal residue" evidence="1">
    <location>
        <position position="1"/>
    </location>
</feature>
<dbReference type="PANTHER" id="PTHR47642">
    <property type="entry name" value="ATP-DEPENDENT DNA HELICASE"/>
    <property type="match status" value="1"/>
</dbReference>
<proteinExistence type="predicted"/>
<dbReference type="HOGENOM" id="CLU_043109_0_0_1"/>
<dbReference type="STRING" id="765257.A0A0D0ACN6"/>
<dbReference type="Proteomes" id="UP000054018">
    <property type="component" value="Unassembled WGS sequence"/>
</dbReference>
<dbReference type="Gene3D" id="3.40.50.300">
    <property type="entry name" value="P-loop containing nucleotide triphosphate hydrolases"/>
    <property type="match status" value="1"/>
</dbReference>
<evidence type="ECO:0008006" key="3">
    <source>
        <dbReference type="Google" id="ProtNLM"/>
    </source>
</evidence>
<gene>
    <name evidence="1" type="ORF">PISMIDRAFT_88177</name>
</gene>
<dbReference type="InterPro" id="IPR051055">
    <property type="entry name" value="PIF1_helicase"/>
</dbReference>
<accession>A0A0D0ACN6</accession>
<dbReference type="OrthoDB" id="432234at2759"/>
<reference evidence="1 2" key="1">
    <citation type="submission" date="2014-04" db="EMBL/GenBank/DDBJ databases">
        <authorList>
            <consortium name="DOE Joint Genome Institute"/>
            <person name="Kuo A."/>
            <person name="Kohler A."/>
            <person name="Costa M.D."/>
            <person name="Nagy L.G."/>
            <person name="Floudas D."/>
            <person name="Copeland A."/>
            <person name="Barry K.W."/>
            <person name="Cichocki N."/>
            <person name="Veneault-Fourrey C."/>
            <person name="LaButti K."/>
            <person name="Lindquist E.A."/>
            <person name="Lipzen A."/>
            <person name="Lundell T."/>
            <person name="Morin E."/>
            <person name="Murat C."/>
            <person name="Sun H."/>
            <person name="Tunlid A."/>
            <person name="Henrissat B."/>
            <person name="Grigoriev I.V."/>
            <person name="Hibbett D.S."/>
            <person name="Martin F."/>
            <person name="Nordberg H.P."/>
            <person name="Cantor M.N."/>
            <person name="Hua S.X."/>
        </authorList>
    </citation>
    <scope>NUCLEOTIDE SEQUENCE [LARGE SCALE GENOMIC DNA]</scope>
    <source>
        <strain evidence="1 2">441</strain>
    </source>
</reference>